<dbReference type="Pfam" id="PF00085">
    <property type="entry name" value="Thioredoxin"/>
    <property type="match status" value="1"/>
</dbReference>
<dbReference type="PATRIC" id="fig|1276257.3.peg.194"/>
<comment type="similarity">
    <text evidence="1 7">Belongs to the thioredoxin family.</text>
</comment>
<evidence type="ECO:0000259" key="10">
    <source>
        <dbReference type="PROSITE" id="PS51352"/>
    </source>
</evidence>
<dbReference type="Proteomes" id="UP000019265">
    <property type="component" value="Chromosome"/>
</dbReference>
<dbReference type="eggNOG" id="COG3118">
    <property type="taxonomic scope" value="Bacteria"/>
</dbReference>
<dbReference type="EMBL" id="CP006934">
    <property type="protein sequence ID" value="AHI53601.1"/>
    <property type="molecule type" value="Genomic_DNA"/>
</dbReference>
<dbReference type="STRING" id="1276257.SSABA_v1c01890"/>
<dbReference type="FunFam" id="3.40.30.10:FF:000001">
    <property type="entry name" value="Thioredoxin"/>
    <property type="match status" value="1"/>
</dbReference>
<evidence type="ECO:0000256" key="1">
    <source>
        <dbReference type="ARBA" id="ARBA00008987"/>
    </source>
</evidence>
<feature type="disulfide bond" description="Redox-active" evidence="9">
    <location>
        <begin position="30"/>
        <end position="33"/>
    </location>
</feature>
<reference evidence="11 12" key="1">
    <citation type="journal article" date="2014" name="Genome Biol. Evol.">
        <title>Molecular evolution of the substrate utilization strategies and putative virulence factors in mosquito-associated Spiroplasma species.</title>
        <authorList>
            <person name="Chang T.H."/>
            <person name="Lo W.S."/>
            <person name="Ku C."/>
            <person name="Chen L.L."/>
            <person name="Kuo C.H."/>
        </authorList>
    </citation>
    <scope>NUCLEOTIDE SEQUENCE [LARGE SCALE GENOMIC DNA]</scope>
    <source>
        <strain evidence="11">Ar-1343</strain>
    </source>
</reference>
<sequence>MSKIQITSVDNFNDVIKTDKVLVDFYADWCGPCKMIAPILEEISNEQSHTKIAKLNVDDIPEVAQSFQVMSIPTLILFENGKVKERLTGFFPKEKILDLIK</sequence>
<dbReference type="SUPFAM" id="SSF52833">
    <property type="entry name" value="Thioredoxin-like"/>
    <property type="match status" value="1"/>
</dbReference>
<keyword evidence="3" id="KW-0249">Electron transport</keyword>
<feature type="site" description="Contributes to redox potential value" evidence="8">
    <location>
        <position position="31"/>
    </location>
</feature>
<dbReference type="GO" id="GO:0045454">
    <property type="term" value="P:cell redox homeostasis"/>
    <property type="evidence" value="ECO:0007669"/>
    <property type="project" value="TreeGrafter"/>
</dbReference>
<gene>
    <name evidence="11" type="primary">trxA</name>
    <name evidence="11" type="ORF">SSABA_v1c01890</name>
</gene>
<protein>
    <recommendedName>
        <fullName evidence="6 7">Thioredoxin</fullName>
    </recommendedName>
</protein>
<dbReference type="HOGENOM" id="CLU_090389_10_4_14"/>
<keyword evidence="5 9" id="KW-0676">Redox-active center</keyword>
<evidence type="ECO:0000313" key="11">
    <source>
        <dbReference type="EMBL" id="AHI53601.1"/>
    </source>
</evidence>
<accession>W6A9E2</accession>
<dbReference type="PROSITE" id="PS00194">
    <property type="entry name" value="THIOREDOXIN_1"/>
    <property type="match status" value="1"/>
</dbReference>
<feature type="domain" description="Thioredoxin" evidence="10">
    <location>
        <begin position="1"/>
        <end position="101"/>
    </location>
</feature>
<dbReference type="NCBIfam" id="TIGR01068">
    <property type="entry name" value="thioredoxin"/>
    <property type="match status" value="1"/>
</dbReference>
<dbReference type="Gene3D" id="3.40.30.10">
    <property type="entry name" value="Glutaredoxin"/>
    <property type="match status" value="1"/>
</dbReference>
<proteinExistence type="inferred from homology"/>
<feature type="site" description="Contributes to redox potential value" evidence="8">
    <location>
        <position position="32"/>
    </location>
</feature>
<dbReference type="PROSITE" id="PS51352">
    <property type="entry name" value="THIOREDOXIN_2"/>
    <property type="match status" value="1"/>
</dbReference>
<organism evidence="11 12">
    <name type="scientific">Spiroplasma sabaudiense Ar-1343</name>
    <dbReference type="NCBI Taxonomy" id="1276257"/>
    <lineage>
        <taxon>Bacteria</taxon>
        <taxon>Bacillati</taxon>
        <taxon>Mycoplasmatota</taxon>
        <taxon>Mollicutes</taxon>
        <taxon>Entomoplasmatales</taxon>
        <taxon>Spiroplasmataceae</taxon>
        <taxon>Spiroplasma</taxon>
    </lineage>
</organism>
<feature type="site" description="Deprotonates C-terminal active site Cys" evidence="8">
    <location>
        <position position="24"/>
    </location>
</feature>
<evidence type="ECO:0000256" key="5">
    <source>
        <dbReference type="ARBA" id="ARBA00023284"/>
    </source>
</evidence>
<dbReference type="InterPro" id="IPR017937">
    <property type="entry name" value="Thioredoxin_CS"/>
</dbReference>
<evidence type="ECO:0000256" key="7">
    <source>
        <dbReference type="PIRNR" id="PIRNR000077"/>
    </source>
</evidence>
<dbReference type="OrthoDB" id="9790390at2"/>
<evidence type="ECO:0000256" key="3">
    <source>
        <dbReference type="ARBA" id="ARBA00022982"/>
    </source>
</evidence>
<dbReference type="InterPro" id="IPR005746">
    <property type="entry name" value="Thioredoxin"/>
</dbReference>
<evidence type="ECO:0000313" key="12">
    <source>
        <dbReference type="Proteomes" id="UP000019265"/>
    </source>
</evidence>
<keyword evidence="2" id="KW-0813">Transport</keyword>
<keyword evidence="4 9" id="KW-1015">Disulfide bond</keyword>
<dbReference type="AlphaFoldDB" id="W6A9E2"/>
<dbReference type="RefSeq" id="WP_025250737.1">
    <property type="nucleotide sequence ID" value="NZ_CP006934.1"/>
</dbReference>
<keyword evidence="12" id="KW-1185">Reference proteome</keyword>
<name>W6A9E2_9MOLU</name>
<dbReference type="GO" id="GO:0005829">
    <property type="term" value="C:cytosol"/>
    <property type="evidence" value="ECO:0007669"/>
    <property type="project" value="TreeGrafter"/>
</dbReference>
<dbReference type="KEGG" id="ssab:SSABA_v1c01890"/>
<evidence type="ECO:0000256" key="8">
    <source>
        <dbReference type="PIRSR" id="PIRSR000077-1"/>
    </source>
</evidence>
<dbReference type="PRINTS" id="PR00421">
    <property type="entry name" value="THIOREDOXIN"/>
</dbReference>
<evidence type="ECO:0000256" key="6">
    <source>
        <dbReference type="NCBIfam" id="TIGR01068"/>
    </source>
</evidence>
<feature type="active site" description="Nucleophile" evidence="8">
    <location>
        <position position="33"/>
    </location>
</feature>
<dbReference type="PIRSF" id="PIRSF000077">
    <property type="entry name" value="Thioredoxin"/>
    <property type="match status" value="1"/>
</dbReference>
<dbReference type="InterPro" id="IPR013766">
    <property type="entry name" value="Thioredoxin_domain"/>
</dbReference>
<evidence type="ECO:0000256" key="2">
    <source>
        <dbReference type="ARBA" id="ARBA00022448"/>
    </source>
</evidence>
<dbReference type="CDD" id="cd02947">
    <property type="entry name" value="TRX_family"/>
    <property type="match status" value="1"/>
</dbReference>
<dbReference type="PANTHER" id="PTHR45663">
    <property type="entry name" value="GEO12009P1"/>
    <property type="match status" value="1"/>
</dbReference>
<dbReference type="PANTHER" id="PTHR45663:SF11">
    <property type="entry name" value="GEO12009P1"/>
    <property type="match status" value="1"/>
</dbReference>
<dbReference type="GO" id="GO:0015035">
    <property type="term" value="F:protein-disulfide reductase activity"/>
    <property type="evidence" value="ECO:0007669"/>
    <property type="project" value="UniProtKB-UniRule"/>
</dbReference>
<evidence type="ECO:0000256" key="4">
    <source>
        <dbReference type="ARBA" id="ARBA00023157"/>
    </source>
</evidence>
<evidence type="ECO:0000256" key="9">
    <source>
        <dbReference type="PIRSR" id="PIRSR000077-4"/>
    </source>
</evidence>
<feature type="active site" description="Nucleophile" evidence="8">
    <location>
        <position position="30"/>
    </location>
</feature>
<dbReference type="InterPro" id="IPR036249">
    <property type="entry name" value="Thioredoxin-like_sf"/>
</dbReference>